<dbReference type="Proteomes" id="UP000001631">
    <property type="component" value="Unassembled WGS sequence"/>
</dbReference>
<keyword evidence="1" id="KW-0732">Signal</keyword>
<keyword evidence="3" id="KW-1185">Reference proteome</keyword>
<evidence type="ECO:0000313" key="2">
    <source>
        <dbReference type="EMBL" id="EEH03774.1"/>
    </source>
</evidence>
<accession>C0NYA6</accession>
<dbReference type="GeneID" id="69040916"/>
<sequence>MPIVTATTSVVFGLSFQFPLCPGSPLDSCCEITIGFSQKSFNPLNNSVSWAGDKIGYSKARLYSGYTLVCPTPSQCPDPSGYYIDNVAHLPHPLWSGALRVVIVDES</sequence>
<dbReference type="AlphaFoldDB" id="C0NYA6"/>
<organism evidence="2 3">
    <name type="scientific">Ajellomyces capsulatus (strain G186AR / H82 / ATCC MYA-2454 / RMSCC 2432)</name>
    <name type="common">Darling's disease fungus</name>
    <name type="synonym">Histoplasma capsulatum</name>
    <dbReference type="NCBI Taxonomy" id="447093"/>
    <lineage>
        <taxon>Eukaryota</taxon>
        <taxon>Fungi</taxon>
        <taxon>Dikarya</taxon>
        <taxon>Ascomycota</taxon>
        <taxon>Pezizomycotina</taxon>
        <taxon>Eurotiomycetes</taxon>
        <taxon>Eurotiomycetidae</taxon>
        <taxon>Onygenales</taxon>
        <taxon>Ajellomycetaceae</taxon>
        <taxon>Histoplasma</taxon>
    </lineage>
</organism>
<name>C0NYA6_AJECG</name>
<protein>
    <submittedName>
        <fullName evidence="2">Uncharacterized protein</fullName>
    </submittedName>
</protein>
<dbReference type="HOGENOM" id="CLU_2209256_0_0_1"/>
<dbReference type="InParanoid" id="C0NYA6"/>
<evidence type="ECO:0000256" key="1">
    <source>
        <dbReference type="SAM" id="SignalP"/>
    </source>
</evidence>
<evidence type="ECO:0000313" key="3">
    <source>
        <dbReference type="Proteomes" id="UP000001631"/>
    </source>
</evidence>
<dbReference type="RefSeq" id="XP_045284255.1">
    <property type="nucleotide sequence ID" value="XM_045434949.1"/>
</dbReference>
<proteinExistence type="predicted"/>
<feature type="chain" id="PRO_5002901251" evidence="1">
    <location>
        <begin position="24"/>
        <end position="107"/>
    </location>
</feature>
<dbReference type="EMBL" id="GG663376">
    <property type="protein sequence ID" value="EEH03774.1"/>
    <property type="molecule type" value="Genomic_DNA"/>
</dbReference>
<gene>
    <name evidence="2" type="ORF">HCBG_07900</name>
</gene>
<reference evidence="2" key="1">
    <citation type="submission" date="2009-02" db="EMBL/GenBank/DDBJ databases">
        <title>The Genome Sequence of Ajellomyces capsulatus strain G186AR.</title>
        <authorList>
            <consortium name="The Broad Institute Genome Sequencing Platform"/>
            <person name="Champion M."/>
            <person name="Cuomo C."/>
            <person name="Ma L.-J."/>
            <person name="Henn M.R."/>
            <person name="Sil A."/>
            <person name="Goldman B."/>
            <person name="Young S.K."/>
            <person name="Kodira C.D."/>
            <person name="Zeng Q."/>
            <person name="Koehrsen M."/>
            <person name="Alvarado L."/>
            <person name="Berlin A."/>
            <person name="Borenstein D."/>
            <person name="Chen Z."/>
            <person name="Engels R."/>
            <person name="Freedman E."/>
            <person name="Gellesch M."/>
            <person name="Goldberg J."/>
            <person name="Griggs A."/>
            <person name="Gujja S."/>
            <person name="Heiman D."/>
            <person name="Hepburn T."/>
            <person name="Howarth C."/>
            <person name="Jen D."/>
            <person name="Larson L."/>
            <person name="Lewis B."/>
            <person name="Mehta T."/>
            <person name="Park D."/>
            <person name="Pearson M."/>
            <person name="Roberts A."/>
            <person name="Saif S."/>
            <person name="Shea T."/>
            <person name="Shenoy N."/>
            <person name="Sisk P."/>
            <person name="Stolte C."/>
            <person name="Sykes S."/>
            <person name="Walk T."/>
            <person name="White J."/>
            <person name="Yandava C."/>
            <person name="Klein B."/>
            <person name="McEwen J.G."/>
            <person name="Puccia R."/>
            <person name="Goldman G.H."/>
            <person name="Felipe M.S."/>
            <person name="Nino-Vega G."/>
            <person name="San-Blas G."/>
            <person name="Taylor J."/>
            <person name="Mendoza L."/>
            <person name="Galagan J."/>
            <person name="Nusbaum C."/>
            <person name="Birren B."/>
        </authorList>
    </citation>
    <scope>NUCLEOTIDE SEQUENCE</scope>
    <source>
        <strain evidence="2">G186AR</strain>
    </source>
</reference>
<feature type="signal peptide" evidence="1">
    <location>
        <begin position="1"/>
        <end position="23"/>
    </location>
</feature>